<dbReference type="InterPro" id="IPR003439">
    <property type="entry name" value="ABC_transporter-like_ATP-bd"/>
</dbReference>
<dbReference type="Gene3D" id="3.40.50.300">
    <property type="entry name" value="P-loop containing nucleotide triphosphate hydrolases"/>
    <property type="match status" value="1"/>
</dbReference>
<evidence type="ECO:0000256" key="4">
    <source>
        <dbReference type="ARBA" id="ARBA00022741"/>
    </source>
</evidence>
<dbReference type="GO" id="GO:0005886">
    <property type="term" value="C:plasma membrane"/>
    <property type="evidence" value="ECO:0007669"/>
    <property type="project" value="UniProtKB-SubCell"/>
</dbReference>
<organism evidence="13 14">
    <name type="scientific">Ignicoccus islandicus DSM 13165</name>
    <dbReference type="NCBI Taxonomy" id="940295"/>
    <lineage>
        <taxon>Archaea</taxon>
        <taxon>Thermoproteota</taxon>
        <taxon>Thermoprotei</taxon>
        <taxon>Desulfurococcales</taxon>
        <taxon>Desulfurococcaceae</taxon>
        <taxon>Ignicoccus</taxon>
    </lineage>
</organism>
<dbReference type="InterPro" id="IPR003593">
    <property type="entry name" value="AAA+_ATPase"/>
</dbReference>
<comment type="subunit">
    <text evidence="7">The complex is composed of two ATP-binding proteins (WtpC), two transmembrane proteins (WtpB) and a solute-binding protein (WtpA).</text>
</comment>
<evidence type="ECO:0000256" key="7">
    <source>
        <dbReference type="ARBA" id="ARBA00038781"/>
    </source>
</evidence>
<reference evidence="13 14" key="1">
    <citation type="submission" date="2013-11" db="EMBL/GenBank/DDBJ databases">
        <title>Comparative genomics of Ignicoccus.</title>
        <authorList>
            <person name="Podar M."/>
        </authorList>
    </citation>
    <scope>NUCLEOTIDE SEQUENCE [LARGE SCALE GENOMIC DNA]</scope>
    <source>
        <strain evidence="13 14">DSM 13165</strain>
    </source>
</reference>
<dbReference type="PROSITE" id="PS50893">
    <property type="entry name" value="ABC_TRANSPORTER_2"/>
    <property type="match status" value="1"/>
</dbReference>
<evidence type="ECO:0000256" key="9">
    <source>
        <dbReference type="ARBA" id="ARBA00041133"/>
    </source>
</evidence>
<dbReference type="InterPro" id="IPR017871">
    <property type="entry name" value="ABC_transporter-like_CS"/>
</dbReference>
<dbReference type="PROSITE" id="PS00211">
    <property type="entry name" value="ABC_TRANSPORTER_1"/>
    <property type="match status" value="1"/>
</dbReference>
<keyword evidence="14" id="KW-1185">Reference proteome</keyword>
<dbReference type="Pfam" id="PF00005">
    <property type="entry name" value="ABC_tran"/>
    <property type="match status" value="1"/>
</dbReference>
<dbReference type="GO" id="GO:1901238">
    <property type="term" value="F:ABC-type tungstate transporter activity"/>
    <property type="evidence" value="ECO:0007669"/>
    <property type="project" value="UniProtKB-EC"/>
</dbReference>
<dbReference type="GO" id="GO:0005524">
    <property type="term" value="F:ATP binding"/>
    <property type="evidence" value="ECO:0007669"/>
    <property type="project" value="UniProtKB-KW"/>
</dbReference>
<dbReference type="SMART" id="SM00382">
    <property type="entry name" value="AAA"/>
    <property type="match status" value="1"/>
</dbReference>
<evidence type="ECO:0000259" key="12">
    <source>
        <dbReference type="PROSITE" id="PS50893"/>
    </source>
</evidence>
<keyword evidence="2" id="KW-0813">Transport</keyword>
<dbReference type="InterPro" id="IPR027417">
    <property type="entry name" value="P-loop_NTPase"/>
</dbReference>
<gene>
    <name evidence="13" type="ORF">EYM_00600</name>
</gene>
<evidence type="ECO:0000256" key="10">
    <source>
        <dbReference type="ARBA" id="ARBA00047936"/>
    </source>
</evidence>
<dbReference type="PANTHER" id="PTHR42781:SF4">
    <property type="entry name" value="SPERMIDINE_PUTRESCINE IMPORT ATP-BINDING PROTEIN POTA"/>
    <property type="match status" value="1"/>
</dbReference>
<accession>A0A0U3E0H2</accession>
<dbReference type="SUPFAM" id="SSF52540">
    <property type="entry name" value="P-loop containing nucleoside triphosphate hydrolases"/>
    <property type="match status" value="1"/>
</dbReference>
<dbReference type="EC" id="7.3.2.6" evidence="8"/>
<sequence length="352" mass="39102">MVNVKISNVTKSFGRNVVLKGINLEIPSGKFFAILGPSGSGKTTLLRIIAGFEIPDKGNVFFDGKDVTDKPPYKRKVALVPQNWALWPHMTVFENVAFGLKVMKLPRSEIRQRVNEVLDLLGLKGLEGRYPHQLSGGQQQRVALARALVVKPKLLLLDEPLSNLDAVLRIKLRGELKRIQRELGLTAIYVTHDQEEALALADELAVINEGVVVETGEPREIFIMPKRLFTAKFIGRTSSARGKVVEVSGKEALVQIGKLRIRAINHGLKEGDECVVVFKSELAKVRPREGYVKVTGILTLSMYLGPKVEVRLKPEGSEEEISFYVSERETPQIGSTYSVHLPIEAIHAFPLE</sequence>
<dbReference type="STRING" id="940295.EYM_00600"/>
<feature type="domain" description="ABC transporter" evidence="12">
    <location>
        <begin position="4"/>
        <end position="234"/>
    </location>
</feature>
<dbReference type="AlphaFoldDB" id="A0A0U3E0H2"/>
<dbReference type="InterPro" id="IPR008995">
    <property type="entry name" value="Mo/tungstate-bd_C_term_dom"/>
</dbReference>
<dbReference type="Proteomes" id="UP000060778">
    <property type="component" value="Chromosome"/>
</dbReference>
<keyword evidence="5 13" id="KW-0067">ATP-binding</keyword>
<evidence type="ECO:0000256" key="6">
    <source>
        <dbReference type="ARBA" id="ARBA00038307"/>
    </source>
</evidence>
<dbReference type="GO" id="GO:0016887">
    <property type="term" value="F:ATP hydrolysis activity"/>
    <property type="evidence" value="ECO:0007669"/>
    <property type="project" value="InterPro"/>
</dbReference>
<comment type="similarity">
    <text evidence="6">Belongs to the ABC transporter superfamily. Sulfate/tungstate importer (TC 3.A.1.6) family.</text>
</comment>
<comment type="function">
    <text evidence="11">Part of the ABC transporter complex WtpABC involved in molybdate/tungstate import. Responsible for energy coupling to the transport system.</text>
</comment>
<protein>
    <recommendedName>
        <fullName evidence="9">Molybdate/tungstate import ATP-binding protein WtpC</fullName>
        <ecNumber evidence="8">7.3.2.6</ecNumber>
    </recommendedName>
</protein>
<comment type="subcellular location">
    <subcellularLocation>
        <location evidence="1">Cell membrane</location>
    </subcellularLocation>
</comment>
<keyword evidence="3" id="KW-0500">Molybdenum</keyword>
<evidence type="ECO:0000256" key="11">
    <source>
        <dbReference type="ARBA" id="ARBA00057369"/>
    </source>
</evidence>
<dbReference type="PANTHER" id="PTHR42781">
    <property type="entry name" value="SPERMIDINE/PUTRESCINE IMPORT ATP-BINDING PROTEIN POTA"/>
    <property type="match status" value="1"/>
</dbReference>
<comment type="catalytic activity">
    <reaction evidence="10">
        <text>tungstate(in) + ATP + H2O = tungstate(out) + ADP + phosphate + H(+)</text>
        <dbReference type="Rhea" id="RHEA:35027"/>
        <dbReference type="ChEBI" id="CHEBI:15377"/>
        <dbReference type="ChEBI" id="CHEBI:15378"/>
        <dbReference type="ChEBI" id="CHEBI:30616"/>
        <dbReference type="ChEBI" id="CHEBI:43474"/>
        <dbReference type="ChEBI" id="CHEBI:46502"/>
        <dbReference type="ChEBI" id="CHEBI:456216"/>
        <dbReference type="EC" id="7.3.2.6"/>
    </reaction>
</comment>
<evidence type="ECO:0000313" key="14">
    <source>
        <dbReference type="Proteomes" id="UP000060778"/>
    </source>
</evidence>
<name>A0A0U3E0H2_9CREN</name>
<proteinExistence type="inferred from homology"/>
<evidence type="ECO:0000256" key="8">
    <source>
        <dbReference type="ARBA" id="ARBA00039025"/>
    </source>
</evidence>
<dbReference type="FunFam" id="3.40.50.300:FF:000425">
    <property type="entry name" value="Probable ABC transporter, ATP-binding subunit"/>
    <property type="match status" value="1"/>
</dbReference>
<dbReference type="KEGG" id="iis:EYM_00600"/>
<evidence type="ECO:0000313" key="13">
    <source>
        <dbReference type="EMBL" id="ALU11403.1"/>
    </source>
</evidence>
<dbReference type="SUPFAM" id="SSF50331">
    <property type="entry name" value="MOP-like"/>
    <property type="match status" value="1"/>
</dbReference>
<evidence type="ECO:0000256" key="3">
    <source>
        <dbReference type="ARBA" id="ARBA00022505"/>
    </source>
</evidence>
<dbReference type="EMBL" id="CP006867">
    <property type="protein sequence ID" value="ALU11403.1"/>
    <property type="molecule type" value="Genomic_DNA"/>
</dbReference>
<evidence type="ECO:0000256" key="2">
    <source>
        <dbReference type="ARBA" id="ARBA00022448"/>
    </source>
</evidence>
<dbReference type="InterPro" id="IPR050093">
    <property type="entry name" value="ABC_SmlMolc_Importer"/>
</dbReference>
<evidence type="ECO:0000256" key="1">
    <source>
        <dbReference type="ARBA" id="ARBA00004236"/>
    </source>
</evidence>
<evidence type="ECO:0000256" key="5">
    <source>
        <dbReference type="ARBA" id="ARBA00022840"/>
    </source>
</evidence>
<keyword evidence="4" id="KW-0547">Nucleotide-binding</keyword>
<dbReference type="OrthoDB" id="18368at2157"/>